<protein>
    <recommendedName>
        <fullName evidence="3">YD repeat-containing protein</fullName>
    </recommendedName>
</protein>
<dbReference type="HOGENOM" id="CLU_006833_0_0_10"/>
<dbReference type="EMBL" id="CP003349">
    <property type="protein sequence ID" value="AFD07249.1"/>
    <property type="molecule type" value="Genomic_DNA"/>
</dbReference>
<keyword evidence="2" id="KW-1185">Reference proteome</keyword>
<proteinExistence type="predicted"/>
<dbReference type="AlphaFoldDB" id="H8KR43"/>
<gene>
    <name evidence="1" type="ordered locus">Solca_2203</name>
</gene>
<dbReference type="Proteomes" id="UP000007590">
    <property type="component" value="Chromosome"/>
</dbReference>
<sequence length="1077" mass="120321">MVAGATIRTVYGQKSPGVLPPSPVTAEFTKYITHPVNMYNGLADVSIPLYTIQLKGGLTIPISLSYHGSGIKVGQERGQVGLGWVVNPGYRISRTMYGYADERETMPDDFSDAISRVNEGTELDKYVARFMPPNESDRPSCSYDMQLDGEYDQFSYSLPAESGSFIIKDRKNKLIQNLDESSLLLTSYSTGTSINNFAPGILGFKMTDGTGNNYHFGESMSLKGNYVCETTSSPYNGRVNTAWALTDIISPLQELVHFDYSQINVGGWKSQARSFTIAEERSFNDIYYFSSFYNLNDEGADGSYISFAIDQITGPNETVKISHSNGSIASIAIYNKSNELYKKILFHSNGGLLDSVSICDQLGKKVEVYKFSYYKDQILAGSPFVADQWGYYHQAVNSNNVFHKEFEDDQMWLLSQEPPTGLVSMSHFISGTQRDDLYSYFPPTMYSLKSITYPTGGTTQYTYESNRYRELAEKDMNGGGLRIKQIKSSDGVTGQSIIRDYVYGLNESGSGVATLLLSYKHFASQTPLIQLHAGDDWLAQRVVSYSSSVQGDVDPGGFISSPVVYPQVTEYISSATEGVTAGKTVYNYELGYQFSTNSYAVADLFMSGKYFDYPHYTSRYRYWDKPKLSSQLEYRRTASGAYEKIKETVLSYESFFNVFSGLKVRPYARLKDAYYIEGQPYYNDIASFFRFGEYTLESGAKQLKEKKETLYSSAGTTTTTTSYSYNSRGQLSVQTEQTSNYEPLKTYYRYPQEVVSQVDSLASAVSCPIGFMVRSNMIGKPLETQQTITISGQEKVLSASFTGYKGWQINRTGTPEYTVLPDKEYTSVLEQPLLKSSYVPLKANLSNNTETLVYDPCLEAKLTFDEYNSYGNLSQYTVTNGTTVSYLWDYANQFPVAQGINAPLQTIAHTSFEAEGKGNMSFNQGRISTDPSAPIGTKCYALSTTTSDYITRSGLTTSQTYILSYWVKQGASLTISGGTLGTPVSTQSLNNWTRYERTLTNATSVSFYGSGLIDDIKLYPAGAHMSSYSYKPLVGMTSSTDIKGQTMYYEYDDYHRLKCTKDQDGNIIKVLDYNYKH</sequence>
<evidence type="ECO:0008006" key="3">
    <source>
        <dbReference type="Google" id="ProtNLM"/>
    </source>
</evidence>
<dbReference type="InterPro" id="IPR006530">
    <property type="entry name" value="YD"/>
</dbReference>
<reference evidence="1" key="1">
    <citation type="submission" date="2012-02" db="EMBL/GenBank/DDBJ databases">
        <title>The complete genome of Solitalea canadensis DSM 3403.</title>
        <authorList>
            <consortium name="US DOE Joint Genome Institute (JGI-PGF)"/>
            <person name="Lucas S."/>
            <person name="Copeland A."/>
            <person name="Lapidus A."/>
            <person name="Glavina del Rio T."/>
            <person name="Dalin E."/>
            <person name="Tice H."/>
            <person name="Bruce D."/>
            <person name="Goodwin L."/>
            <person name="Pitluck S."/>
            <person name="Peters L."/>
            <person name="Ovchinnikova G."/>
            <person name="Lu M."/>
            <person name="Kyrpides N."/>
            <person name="Mavromatis K."/>
            <person name="Ivanova N."/>
            <person name="Brettin T."/>
            <person name="Detter J.C."/>
            <person name="Han C."/>
            <person name="Larimer F."/>
            <person name="Land M."/>
            <person name="Hauser L."/>
            <person name="Markowitz V."/>
            <person name="Cheng J.-F."/>
            <person name="Hugenholtz P."/>
            <person name="Woyke T."/>
            <person name="Wu D."/>
            <person name="Spring S."/>
            <person name="Schroeder M."/>
            <person name="Kopitz M."/>
            <person name="Brambilla E."/>
            <person name="Klenk H.-P."/>
            <person name="Eisen J.A."/>
        </authorList>
    </citation>
    <scope>NUCLEOTIDE SEQUENCE</scope>
    <source>
        <strain evidence="1">DSM 3403</strain>
    </source>
</reference>
<dbReference type="eggNOG" id="COG3209">
    <property type="taxonomic scope" value="Bacteria"/>
</dbReference>
<organism evidence="1 2">
    <name type="scientific">Solitalea canadensis (strain ATCC 29591 / DSM 3403 / JCM 21819 / LMG 8368 / NBRC 15130 / NCIMB 12057 / USAM 9D)</name>
    <name type="common">Flexibacter canadensis</name>
    <dbReference type="NCBI Taxonomy" id="929556"/>
    <lineage>
        <taxon>Bacteria</taxon>
        <taxon>Pseudomonadati</taxon>
        <taxon>Bacteroidota</taxon>
        <taxon>Sphingobacteriia</taxon>
        <taxon>Sphingobacteriales</taxon>
        <taxon>Sphingobacteriaceae</taxon>
        <taxon>Solitalea</taxon>
    </lineage>
</organism>
<name>H8KR43_SOLCM</name>
<dbReference type="KEGG" id="scn:Solca_2203"/>
<accession>H8KR43</accession>
<evidence type="ECO:0000313" key="2">
    <source>
        <dbReference type="Proteomes" id="UP000007590"/>
    </source>
</evidence>
<evidence type="ECO:0000313" key="1">
    <source>
        <dbReference type="EMBL" id="AFD07249.1"/>
    </source>
</evidence>
<dbReference type="STRING" id="929556.Solca_2203"/>
<dbReference type="NCBIfam" id="TIGR01643">
    <property type="entry name" value="YD_repeat_2x"/>
    <property type="match status" value="1"/>
</dbReference>
<dbReference type="OrthoDB" id="903892at2"/>